<dbReference type="OrthoDB" id="9767366at2"/>
<dbReference type="PANTHER" id="PTHR22642">
    <property type="entry name" value="IMIDAZOLONEPROPIONASE"/>
    <property type="match status" value="1"/>
</dbReference>
<dbReference type="AlphaFoldDB" id="A0A420AIC1"/>
<dbReference type="InterPro" id="IPR013108">
    <property type="entry name" value="Amidohydro_3"/>
</dbReference>
<dbReference type="Gene3D" id="2.30.40.10">
    <property type="entry name" value="Urease, subunit C, domain 1"/>
    <property type="match status" value="1"/>
</dbReference>
<dbReference type="CDD" id="cd01300">
    <property type="entry name" value="YtcJ_like"/>
    <property type="match status" value="1"/>
</dbReference>
<dbReference type="Gene3D" id="3.20.20.140">
    <property type="entry name" value="Metal-dependent hydrolases"/>
    <property type="match status" value="1"/>
</dbReference>
<dbReference type="GO" id="GO:0016810">
    <property type="term" value="F:hydrolase activity, acting on carbon-nitrogen (but not peptide) bonds"/>
    <property type="evidence" value="ECO:0007669"/>
    <property type="project" value="InterPro"/>
</dbReference>
<evidence type="ECO:0000313" key="3">
    <source>
        <dbReference type="EMBL" id="RKE44257.1"/>
    </source>
</evidence>
<organism evidence="3 4">
    <name type="scientific">Sphingobacterium detergens</name>
    <dbReference type="NCBI Taxonomy" id="1145106"/>
    <lineage>
        <taxon>Bacteria</taxon>
        <taxon>Pseudomonadati</taxon>
        <taxon>Bacteroidota</taxon>
        <taxon>Sphingobacteriia</taxon>
        <taxon>Sphingobacteriales</taxon>
        <taxon>Sphingobacteriaceae</taxon>
        <taxon>Sphingobacterium</taxon>
    </lineage>
</organism>
<dbReference type="InterPro" id="IPR033932">
    <property type="entry name" value="YtcJ-like"/>
</dbReference>
<dbReference type="InterPro" id="IPR011059">
    <property type="entry name" value="Metal-dep_hydrolase_composite"/>
</dbReference>
<dbReference type="PANTHER" id="PTHR22642:SF2">
    <property type="entry name" value="PROTEIN LONG AFTER FAR-RED 3"/>
    <property type="match status" value="1"/>
</dbReference>
<dbReference type="PROSITE" id="PS51257">
    <property type="entry name" value="PROKAR_LIPOPROTEIN"/>
    <property type="match status" value="1"/>
</dbReference>
<comment type="caution">
    <text evidence="3">The sequence shown here is derived from an EMBL/GenBank/DDBJ whole genome shotgun (WGS) entry which is preliminary data.</text>
</comment>
<dbReference type="RefSeq" id="WP_120261381.1">
    <property type="nucleotide sequence ID" value="NZ_RAPY01000006.1"/>
</dbReference>
<accession>A0A420AIC1</accession>
<evidence type="ECO:0000259" key="2">
    <source>
        <dbReference type="Pfam" id="PF07969"/>
    </source>
</evidence>
<evidence type="ECO:0000256" key="1">
    <source>
        <dbReference type="SAM" id="SignalP"/>
    </source>
</evidence>
<dbReference type="SUPFAM" id="SSF51338">
    <property type="entry name" value="Composite domain of metallo-dependent hydrolases"/>
    <property type="match status" value="1"/>
</dbReference>
<proteinExistence type="predicted"/>
<protein>
    <recommendedName>
        <fullName evidence="2">Amidohydrolase 3 domain-containing protein</fullName>
    </recommendedName>
</protein>
<sequence>MRNFPVILFLFSMIFLACSPQEKVDLIVYNAQVYTVDSTFSTAQAFAVRDGKFIAIGSDDEIQRKYKAKEKIDADGKAIYPGFYDAHAHLFDEAELMDQVDLNGADSFEEVIQRVKSYQQKNPNKTWLIGGGWDQNRWKDKSFPTKELLDKAFPDIPVYLIRVDYHAAVANSKALEWAKLTNIPIIHGGVVGGSNNTPNGLLIDNAMDLVNKTIPVPSEKEYLRMLKRTQDSLLSVGLTSIVDAGLSKERLNLLKKYYQDGELKFRDYAMILGNPQNISSFIAQGFYETDRLEIKSFKLLADGALGSRGACLLAHYHDAPTHGFLLHSPEEYENMIKAIAASNFQANTHAIGDSANRIILDIYGKYLQPHTDRRWRIEHAQIISPVDFDKFRKFQIIPSVQPTHATSDMYWAKDRLGEERMKGAYAYKHLLKEYGKLALGSDFPVEHFNPMYGFHAAVARVDKKGYPDQGFQIQDAISREDALRGMTIWAAYSCFQEKKRGSIEAGKDADFVILEQDILKTPNEQLRNVKTIRTVIAGETVFNRQQQ</sequence>
<gene>
    <name evidence="3" type="ORF">DFQ12_4720</name>
</gene>
<dbReference type="SUPFAM" id="SSF51556">
    <property type="entry name" value="Metallo-dependent hydrolases"/>
    <property type="match status" value="1"/>
</dbReference>
<reference evidence="3 4" key="1">
    <citation type="submission" date="2018-09" db="EMBL/GenBank/DDBJ databases">
        <title>Genomic Encyclopedia of Type Strains, Phase III (KMG-III): the genomes of soil and plant-associated and newly described type strains.</title>
        <authorList>
            <person name="Whitman W."/>
        </authorList>
    </citation>
    <scope>NUCLEOTIDE SEQUENCE [LARGE SCALE GENOMIC DNA]</scope>
    <source>
        <strain evidence="3 4">CECT 7938</strain>
    </source>
</reference>
<feature type="domain" description="Amidohydrolase 3" evidence="2">
    <location>
        <begin position="72"/>
        <end position="542"/>
    </location>
</feature>
<name>A0A420AIC1_SPHD1</name>
<feature type="signal peptide" evidence="1">
    <location>
        <begin position="1"/>
        <end position="17"/>
    </location>
</feature>
<keyword evidence="4" id="KW-1185">Reference proteome</keyword>
<dbReference type="Proteomes" id="UP000286246">
    <property type="component" value="Unassembled WGS sequence"/>
</dbReference>
<feature type="chain" id="PRO_5019215112" description="Amidohydrolase 3 domain-containing protein" evidence="1">
    <location>
        <begin position="18"/>
        <end position="547"/>
    </location>
</feature>
<keyword evidence="1" id="KW-0732">Signal</keyword>
<evidence type="ECO:0000313" key="4">
    <source>
        <dbReference type="Proteomes" id="UP000286246"/>
    </source>
</evidence>
<dbReference type="EMBL" id="RAPY01000006">
    <property type="protein sequence ID" value="RKE44257.1"/>
    <property type="molecule type" value="Genomic_DNA"/>
</dbReference>
<dbReference type="Gene3D" id="3.10.310.70">
    <property type="match status" value="1"/>
</dbReference>
<dbReference type="Pfam" id="PF07969">
    <property type="entry name" value="Amidohydro_3"/>
    <property type="match status" value="1"/>
</dbReference>
<dbReference type="InterPro" id="IPR032466">
    <property type="entry name" value="Metal_Hydrolase"/>
</dbReference>